<evidence type="ECO:0000313" key="4">
    <source>
        <dbReference type="Proteomes" id="UP000575985"/>
    </source>
</evidence>
<sequence length="191" mass="19685">MTHDDLHVSATPGHAVGGRPATGTAQDTTHPSAADKVFAAARLAIGCTFLWAFTDKLLGLGYATPAEGAWLNGGSPTQGFLAHATTGPLAGFYRSIAGAAWADTLFMVGLLGIGLAFTLGIGMRVGAASGALLLVLMWSAALPPENNPILDDHLVMAVTMVGLALIDSGTTWGLGRPWAALPLIRRFPALR</sequence>
<feature type="transmembrane region" description="Helical" evidence="2">
    <location>
        <begin position="96"/>
        <end position="118"/>
    </location>
</feature>
<keyword evidence="2" id="KW-0472">Membrane</keyword>
<dbReference type="AlphaFoldDB" id="A0A853BKD9"/>
<evidence type="ECO:0000256" key="2">
    <source>
        <dbReference type="SAM" id="Phobius"/>
    </source>
</evidence>
<name>A0A853BKD9_9ACTN</name>
<gene>
    <name evidence="3" type="ORF">HNR12_001384</name>
</gene>
<keyword evidence="2" id="KW-1133">Transmembrane helix</keyword>
<protein>
    <submittedName>
        <fullName evidence="3">Thiosulfate dehydrogenase [quinone] large subunit</fullName>
        <ecNumber evidence="3">1.8.5.2</ecNumber>
    </submittedName>
</protein>
<proteinExistence type="predicted"/>
<dbReference type="Proteomes" id="UP000575985">
    <property type="component" value="Unassembled WGS sequence"/>
</dbReference>
<organism evidence="3 4">
    <name type="scientific">Streptomonospora nanhaiensis</name>
    <dbReference type="NCBI Taxonomy" id="1323731"/>
    <lineage>
        <taxon>Bacteria</taxon>
        <taxon>Bacillati</taxon>
        <taxon>Actinomycetota</taxon>
        <taxon>Actinomycetes</taxon>
        <taxon>Streptosporangiales</taxon>
        <taxon>Nocardiopsidaceae</taxon>
        <taxon>Streptomonospora</taxon>
    </lineage>
</organism>
<dbReference type="GO" id="GO:0043831">
    <property type="term" value="F:thiosulfate dehydrogenase (quinone) activity"/>
    <property type="evidence" value="ECO:0007669"/>
    <property type="project" value="UniProtKB-EC"/>
</dbReference>
<feature type="transmembrane region" description="Helical" evidence="2">
    <location>
        <begin position="154"/>
        <end position="175"/>
    </location>
</feature>
<keyword evidence="2" id="KW-0812">Transmembrane</keyword>
<feature type="region of interest" description="Disordered" evidence="1">
    <location>
        <begin position="1"/>
        <end position="29"/>
    </location>
</feature>
<dbReference type="RefSeq" id="WP_246425015.1">
    <property type="nucleotide sequence ID" value="NZ_JACCFO010000001.1"/>
</dbReference>
<keyword evidence="3" id="KW-0560">Oxidoreductase</keyword>
<evidence type="ECO:0000256" key="1">
    <source>
        <dbReference type="SAM" id="MobiDB-lite"/>
    </source>
</evidence>
<keyword evidence="4" id="KW-1185">Reference proteome</keyword>
<accession>A0A853BKD9</accession>
<dbReference type="EC" id="1.8.5.2" evidence="3"/>
<evidence type="ECO:0000313" key="3">
    <source>
        <dbReference type="EMBL" id="NYI95107.1"/>
    </source>
</evidence>
<comment type="caution">
    <text evidence="3">The sequence shown here is derived from an EMBL/GenBank/DDBJ whole genome shotgun (WGS) entry which is preliminary data.</text>
</comment>
<feature type="transmembrane region" description="Helical" evidence="2">
    <location>
        <begin position="125"/>
        <end position="142"/>
    </location>
</feature>
<reference evidence="3 4" key="1">
    <citation type="submission" date="2020-07" db="EMBL/GenBank/DDBJ databases">
        <title>Sequencing the genomes of 1000 actinobacteria strains.</title>
        <authorList>
            <person name="Klenk H.-P."/>
        </authorList>
    </citation>
    <scope>NUCLEOTIDE SEQUENCE [LARGE SCALE GENOMIC DNA]</scope>
    <source>
        <strain evidence="3 4">DSM 45927</strain>
    </source>
</reference>
<dbReference type="EMBL" id="JACCFO010000001">
    <property type="protein sequence ID" value="NYI95107.1"/>
    <property type="molecule type" value="Genomic_DNA"/>
</dbReference>